<feature type="binding site" evidence="4">
    <location>
        <position position="199"/>
    </location>
    <ligand>
        <name>ATP</name>
        <dbReference type="ChEBI" id="CHEBI:30616"/>
    </ligand>
</feature>
<accession>A0A4T0X5M8</accession>
<dbReference type="AlphaFoldDB" id="A0A4T0X5M8"/>
<dbReference type="InterPro" id="IPR008271">
    <property type="entry name" value="Ser/Thr_kinase_AS"/>
</dbReference>
<dbReference type="PROSITE" id="PS50006">
    <property type="entry name" value="FHA_DOMAIN"/>
    <property type="match status" value="1"/>
</dbReference>
<dbReference type="Proteomes" id="UP000307173">
    <property type="component" value="Unassembled WGS sequence"/>
</dbReference>
<evidence type="ECO:0000259" key="5">
    <source>
        <dbReference type="PROSITE" id="PS50006"/>
    </source>
</evidence>
<evidence type="ECO:0000313" key="8">
    <source>
        <dbReference type="Proteomes" id="UP000307173"/>
    </source>
</evidence>
<dbReference type="OrthoDB" id="407410at2759"/>
<dbReference type="SMART" id="SM00240">
    <property type="entry name" value="FHA"/>
    <property type="match status" value="1"/>
</dbReference>
<dbReference type="PROSITE" id="PS00108">
    <property type="entry name" value="PROTEIN_KINASE_ST"/>
    <property type="match status" value="1"/>
</dbReference>
<dbReference type="Gene3D" id="1.10.510.10">
    <property type="entry name" value="Transferase(Phosphotransferase) domain 1"/>
    <property type="match status" value="1"/>
</dbReference>
<dbReference type="EMBL" id="SELW01000166">
    <property type="protein sequence ID" value="TID30292.1"/>
    <property type="molecule type" value="Genomic_DNA"/>
</dbReference>
<dbReference type="FunFam" id="1.10.510.10:FF:000571">
    <property type="entry name" value="Maternal embryonic leucine zipper kinase"/>
    <property type="match status" value="1"/>
</dbReference>
<dbReference type="SUPFAM" id="SSF56112">
    <property type="entry name" value="Protein kinase-like (PK-like)"/>
    <property type="match status" value="1"/>
</dbReference>
<feature type="domain" description="FHA" evidence="5">
    <location>
        <begin position="73"/>
        <end position="128"/>
    </location>
</feature>
<dbReference type="Pfam" id="PF00069">
    <property type="entry name" value="Pkinase"/>
    <property type="match status" value="1"/>
</dbReference>
<dbReference type="GO" id="GO:0005524">
    <property type="term" value="F:ATP binding"/>
    <property type="evidence" value="ECO:0007669"/>
    <property type="project" value="UniProtKB-UniRule"/>
</dbReference>
<protein>
    <recommendedName>
        <fullName evidence="9">DNA damage response protein kinase DUN1</fullName>
    </recommendedName>
</protein>
<evidence type="ECO:0008006" key="9">
    <source>
        <dbReference type="Google" id="ProtNLM"/>
    </source>
</evidence>
<keyword evidence="8" id="KW-1185">Reference proteome</keyword>
<dbReference type="InterPro" id="IPR011009">
    <property type="entry name" value="Kinase-like_dom_sf"/>
</dbReference>
<proteinExistence type="inferred from homology"/>
<dbReference type="Pfam" id="PF00498">
    <property type="entry name" value="FHA"/>
    <property type="match status" value="1"/>
</dbReference>
<dbReference type="InterPro" id="IPR000253">
    <property type="entry name" value="FHA_dom"/>
</dbReference>
<dbReference type="PROSITE" id="PS50011">
    <property type="entry name" value="PROTEIN_KINASE_DOM"/>
    <property type="match status" value="1"/>
</dbReference>
<dbReference type="STRING" id="52247.A0A4T0X5M8"/>
<name>A0A4T0X5M8_9ASCO</name>
<dbReference type="SMART" id="SM00220">
    <property type="entry name" value="S_TKc"/>
    <property type="match status" value="1"/>
</dbReference>
<evidence type="ECO:0000256" key="2">
    <source>
        <dbReference type="ARBA" id="ARBA00022741"/>
    </source>
</evidence>
<sequence>MTTEAFSSEPVSKRALNVSLNFNENTDVDLAILKRSKMEDQTQMICDYELFAKLTSLDHSKSDDLCIPYKHHIRIGRSGSKNNDIILKQNDCSSVHCELQVGKSVGDFYLISIKDLSSNGTFINDVLIGRNNSSLLRDGDRISFAANLHFIVRYNPKFKSNRPSFNDYYVLKDTVLGTGHYAQVKEAYNRSTCEVCAVKIFHPTSRGEQANQLNRELEILTSLNHPNIVGFYGNYLEPVSMTSLTTYLVLEKINGGELFNRIVRKGKLGQDETREITIQLLKGLNYLHSLDIVHRDLKPENILLNVVPTDGNQPHNKPWDIGELSVQVKIADFGLAKFIGEFQFTSTLCGTPAYVAPEILVNSQQRKYNKSVDMWSVGVLLYVCLCGFPPFSEELGPPSMRQQILEAKFAFYSPYWDETEDIVLDLISRLLAANPSDRITVTQALQHPWLQPDNLPSNDNYVSQQPTFYEDIAAITRQMSTRSQLSKHEPISLKVRAATGLTDEMIAERYGSYERKTDFDGDYEM</sequence>
<dbReference type="GO" id="GO:0030447">
    <property type="term" value="P:filamentous growth"/>
    <property type="evidence" value="ECO:0007669"/>
    <property type="project" value="UniProtKB-ARBA"/>
</dbReference>
<dbReference type="PROSITE" id="PS00107">
    <property type="entry name" value="PROTEIN_KINASE_ATP"/>
    <property type="match status" value="1"/>
</dbReference>
<dbReference type="GO" id="GO:0004672">
    <property type="term" value="F:protein kinase activity"/>
    <property type="evidence" value="ECO:0007669"/>
    <property type="project" value="InterPro"/>
</dbReference>
<feature type="domain" description="Protein kinase" evidence="6">
    <location>
        <begin position="170"/>
        <end position="450"/>
    </location>
</feature>
<comment type="similarity">
    <text evidence="1">Belongs to the protein kinase superfamily. CAMK Ser/Thr protein kinase family. CHEK2 subfamily.</text>
</comment>
<dbReference type="SUPFAM" id="SSF49879">
    <property type="entry name" value="SMAD/FHA domain"/>
    <property type="match status" value="1"/>
</dbReference>
<dbReference type="InterPro" id="IPR000719">
    <property type="entry name" value="Prot_kinase_dom"/>
</dbReference>
<dbReference type="CDD" id="cd05117">
    <property type="entry name" value="STKc_CAMK"/>
    <property type="match status" value="1"/>
</dbReference>
<evidence type="ECO:0000313" key="7">
    <source>
        <dbReference type="EMBL" id="TID30292.1"/>
    </source>
</evidence>
<dbReference type="InterPro" id="IPR008984">
    <property type="entry name" value="SMAD_FHA_dom_sf"/>
</dbReference>
<keyword evidence="3 4" id="KW-0067">ATP-binding</keyword>
<dbReference type="Gene3D" id="2.60.200.20">
    <property type="match status" value="1"/>
</dbReference>
<organism evidence="7 8">
    <name type="scientific">Pichia inconspicua</name>
    <dbReference type="NCBI Taxonomy" id="52247"/>
    <lineage>
        <taxon>Eukaryota</taxon>
        <taxon>Fungi</taxon>
        <taxon>Dikarya</taxon>
        <taxon>Ascomycota</taxon>
        <taxon>Saccharomycotina</taxon>
        <taxon>Pichiomycetes</taxon>
        <taxon>Pichiales</taxon>
        <taxon>Pichiaceae</taxon>
        <taxon>Pichia</taxon>
    </lineage>
</organism>
<dbReference type="PANTHER" id="PTHR24347">
    <property type="entry name" value="SERINE/THREONINE-PROTEIN KINASE"/>
    <property type="match status" value="1"/>
</dbReference>
<comment type="caution">
    <text evidence="7">The sequence shown here is derived from an EMBL/GenBank/DDBJ whole genome shotgun (WGS) entry which is preliminary data.</text>
</comment>
<evidence type="ECO:0000256" key="4">
    <source>
        <dbReference type="PROSITE-ProRule" id="PRU10141"/>
    </source>
</evidence>
<evidence type="ECO:0000259" key="6">
    <source>
        <dbReference type="PROSITE" id="PS50011"/>
    </source>
</evidence>
<evidence type="ECO:0000256" key="3">
    <source>
        <dbReference type="ARBA" id="ARBA00022840"/>
    </source>
</evidence>
<dbReference type="InterPro" id="IPR017441">
    <property type="entry name" value="Protein_kinase_ATP_BS"/>
</dbReference>
<evidence type="ECO:0000256" key="1">
    <source>
        <dbReference type="ARBA" id="ARBA00005575"/>
    </source>
</evidence>
<reference evidence="7 8" key="1">
    <citation type="journal article" date="2019" name="Front. Genet.">
        <title>Whole-Genome Sequencing of the Opportunistic Yeast Pathogen Candida inconspicua Uncovers Its Hybrid Origin.</title>
        <authorList>
            <person name="Mixao V."/>
            <person name="Hansen A.P."/>
            <person name="Saus E."/>
            <person name="Boekhout T."/>
            <person name="Lass-Florl C."/>
            <person name="Gabaldon T."/>
        </authorList>
    </citation>
    <scope>NUCLEOTIDE SEQUENCE [LARGE SCALE GENOMIC DNA]</scope>
    <source>
        <strain evidence="7 8">CBS 180</strain>
    </source>
</reference>
<keyword evidence="2 4" id="KW-0547">Nucleotide-binding</keyword>
<gene>
    <name evidence="7" type="ORF">CANINC_001172</name>
</gene>